<dbReference type="PANTHER" id="PTHR43004">
    <property type="entry name" value="TRK SYSTEM POTASSIUM UPTAKE PROTEIN"/>
    <property type="match status" value="1"/>
</dbReference>
<dbReference type="Proteomes" id="UP000633509">
    <property type="component" value="Unassembled WGS sequence"/>
</dbReference>
<reference evidence="5 6" key="1">
    <citation type="submission" date="2020-10" db="EMBL/GenBank/DDBJ databases">
        <title>Sequencing the genomes of 1000 actinobacteria strains.</title>
        <authorList>
            <person name="Klenk H.-P."/>
        </authorList>
    </citation>
    <scope>NUCLEOTIDE SEQUENCE [LARGE SCALE GENOMIC DNA]</scope>
    <source>
        <strain evidence="5 6">DSM 43173</strain>
    </source>
</reference>
<keyword evidence="3" id="KW-0274">FAD</keyword>
<evidence type="ECO:0000256" key="1">
    <source>
        <dbReference type="ARBA" id="ARBA00001974"/>
    </source>
</evidence>
<evidence type="ECO:0000313" key="5">
    <source>
        <dbReference type="EMBL" id="MBE1583789.1"/>
    </source>
</evidence>
<evidence type="ECO:0000256" key="3">
    <source>
        <dbReference type="ARBA" id="ARBA00022827"/>
    </source>
</evidence>
<feature type="domain" description="FAD-binding" evidence="4">
    <location>
        <begin position="3"/>
        <end position="336"/>
    </location>
</feature>
<dbReference type="PANTHER" id="PTHR43004:SF19">
    <property type="entry name" value="BINDING MONOOXYGENASE, PUTATIVE (JCVI)-RELATED"/>
    <property type="match status" value="1"/>
</dbReference>
<dbReference type="Gene3D" id="3.40.30.120">
    <property type="match status" value="1"/>
</dbReference>
<keyword evidence="2" id="KW-0285">Flavoprotein</keyword>
<dbReference type="SUPFAM" id="SSF51905">
    <property type="entry name" value="FAD/NAD(P)-binding domain"/>
    <property type="match status" value="1"/>
</dbReference>
<dbReference type="RefSeq" id="WP_225963348.1">
    <property type="nucleotide sequence ID" value="NZ_JADBEK010000001.1"/>
</dbReference>
<sequence length="476" mass="51872">MNAEVVVVGAGPIGLLLAGDLAQAGIRVTLVERRTEESPLSRAFAVHARTMEVLDMRGLAEEVLATGRTVPGLLAWDHVMIGMAELPGRFPYMLITPQYEIERLLLKRALEAGVHLLAGHAVTGLQQGADDVSVHVRTPDREESTLRALYVVGADGRRSVVREAAGIAFPGHAVTRSMMLADVRLTEEPKNVLSVNGVREGFVFIAPFGDGWYRVICYNHLNGDLPDEAPVDLEELKWLTGKAYGTDFGMHSPRWMSRFHSDERQAASYRAGRVFVAGDAAHVHVPAGGQGMNTGLQDAANLSWKLVAAVRGWARPGLLDTYDNERHPVGRAVLRTSGIYSRMALLRSPFLRTLRNRISGTAMRITPIRRAVALNMLSGISHRYAAPEGAHPWVGRRVPDFALDGAAGRLYEALRGGRFVLSTPLVPPSGWSDRVEHVIPADRGMRSMLIRPDGHLAWAGDGDLARPLADWCGPAS</sequence>
<evidence type="ECO:0000313" key="6">
    <source>
        <dbReference type="Proteomes" id="UP000633509"/>
    </source>
</evidence>
<organism evidence="5 6">
    <name type="scientific">Nonomuraea angiospora</name>
    <dbReference type="NCBI Taxonomy" id="46172"/>
    <lineage>
        <taxon>Bacteria</taxon>
        <taxon>Bacillati</taxon>
        <taxon>Actinomycetota</taxon>
        <taxon>Actinomycetes</taxon>
        <taxon>Streptosporangiales</taxon>
        <taxon>Streptosporangiaceae</taxon>
        <taxon>Nonomuraea</taxon>
    </lineage>
</organism>
<proteinExistence type="predicted"/>
<dbReference type="InterPro" id="IPR050641">
    <property type="entry name" value="RIFMO-like"/>
</dbReference>
<evidence type="ECO:0000256" key="2">
    <source>
        <dbReference type="ARBA" id="ARBA00022630"/>
    </source>
</evidence>
<comment type="cofactor">
    <cofactor evidence="1">
        <name>FAD</name>
        <dbReference type="ChEBI" id="CHEBI:57692"/>
    </cofactor>
</comment>
<dbReference type="Gene3D" id="3.30.70.2450">
    <property type="match status" value="1"/>
</dbReference>
<protein>
    <submittedName>
        <fullName evidence="5">2-polyprenyl-6-methoxyphenol hydroxylase-like FAD-dependent oxidoreductase</fullName>
    </submittedName>
</protein>
<keyword evidence="6" id="KW-1185">Reference proteome</keyword>
<gene>
    <name evidence="5" type="ORF">H4W80_002047</name>
</gene>
<dbReference type="InterPro" id="IPR036188">
    <property type="entry name" value="FAD/NAD-bd_sf"/>
</dbReference>
<dbReference type="EMBL" id="JADBEK010000001">
    <property type="protein sequence ID" value="MBE1583789.1"/>
    <property type="molecule type" value="Genomic_DNA"/>
</dbReference>
<dbReference type="Pfam" id="PF21274">
    <property type="entry name" value="Rng_hyd_C"/>
    <property type="match status" value="1"/>
</dbReference>
<evidence type="ECO:0000259" key="4">
    <source>
        <dbReference type="Pfam" id="PF01494"/>
    </source>
</evidence>
<dbReference type="InterPro" id="IPR002938">
    <property type="entry name" value="FAD-bd"/>
</dbReference>
<dbReference type="Gene3D" id="3.50.50.60">
    <property type="entry name" value="FAD/NAD(P)-binding domain"/>
    <property type="match status" value="1"/>
</dbReference>
<comment type="caution">
    <text evidence="5">The sequence shown here is derived from an EMBL/GenBank/DDBJ whole genome shotgun (WGS) entry which is preliminary data.</text>
</comment>
<accession>A0ABR9LT02</accession>
<name>A0ABR9LT02_9ACTN</name>
<dbReference type="PRINTS" id="PR00420">
    <property type="entry name" value="RNGMNOXGNASE"/>
</dbReference>
<dbReference type="Pfam" id="PF01494">
    <property type="entry name" value="FAD_binding_3"/>
    <property type="match status" value="1"/>
</dbReference>